<dbReference type="Proteomes" id="UP001187682">
    <property type="component" value="Unassembled WGS sequence"/>
</dbReference>
<feature type="region of interest" description="Disordered" evidence="4">
    <location>
        <begin position="96"/>
        <end position="151"/>
    </location>
</feature>
<evidence type="ECO:0000313" key="6">
    <source>
        <dbReference type="EMBL" id="SPO04227.1"/>
    </source>
</evidence>
<dbReference type="CDD" id="cd06464">
    <property type="entry name" value="ACD_sHsps-like"/>
    <property type="match status" value="1"/>
</dbReference>
<comment type="similarity">
    <text evidence="2 3">Belongs to the small heat shock protein (HSP20) family.</text>
</comment>
<evidence type="ECO:0000256" key="4">
    <source>
        <dbReference type="SAM" id="MobiDB-lite"/>
    </source>
</evidence>
<dbReference type="Gene3D" id="2.60.40.790">
    <property type="match status" value="1"/>
</dbReference>
<evidence type="ECO:0000256" key="3">
    <source>
        <dbReference type="RuleBase" id="RU003616"/>
    </source>
</evidence>
<name>A0AAE8N3M4_9PEZI</name>
<dbReference type="EMBL" id="ONZQ02000010">
    <property type="protein sequence ID" value="SPO04227.1"/>
    <property type="molecule type" value="Genomic_DNA"/>
</dbReference>
<feature type="compositionally biased region" description="Basic and acidic residues" evidence="4">
    <location>
        <begin position="142"/>
        <end position="151"/>
    </location>
</feature>
<dbReference type="InterPro" id="IPR002068">
    <property type="entry name" value="A-crystallin/Hsp20_dom"/>
</dbReference>
<feature type="domain" description="SHSP" evidence="5">
    <location>
        <begin position="43"/>
        <end position="207"/>
    </location>
</feature>
<comment type="caution">
    <text evidence="6">The sequence shown here is derived from an EMBL/GenBank/DDBJ whole genome shotgun (WGS) entry which is preliminary data.</text>
</comment>
<dbReference type="InterPro" id="IPR008978">
    <property type="entry name" value="HSP20-like_chaperone"/>
</dbReference>
<protein>
    <submittedName>
        <fullName evidence="6">Related to heat shock protein 30</fullName>
    </submittedName>
</protein>
<evidence type="ECO:0000259" key="5">
    <source>
        <dbReference type="PROSITE" id="PS01031"/>
    </source>
</evidence>
<accession>A0AAE8N3M4</accession>
<dbReference type="PANTHER" id="PTHR11527">
    <property type="entry name" value="HEAT-SHOCK PROTEIN 20 FAMILY MEMBER"/>
    <property type="match status" value="1"/>
</dbReference>
<dbReference type="Pfam" id="PF00011">
    <property type="entry name" value="HSP20"/>
    <property type="match status" value="1"/>
</dbReference>
<proteinExistence type="inferred from homology"/>
<organism evidence="6 7">
    <name type="scientific">Cephalotrichum gorgonifer</name>
    <dbReference type="NCBI Taxonomy" id="2041049"/>
    <lineage>
        <taxon>Eukaryota</taxon>
        <taxon>Fungi</taxon>
        <taxon>Dikarya</taxon>
        <taxon>Ascomycota</taxon>
        <taxon>Pezizomycotina</taxon>
        <taxon>Sordariomycetes</taxon>
        <taxon>Hypocreomycetidae</taxon>
        <taxon>Microascales</taxon>
        <taxon>Microascaceae</taxon>
        <taxon>Cephalotrichum</taxon>
    </lineage>
</organism>
<evidence type="ECO:0000256" key="2">
    <source>
        <dbReference type="PROSITE-ProRule" id="PRU00285"/>
    </source>
</evidence>
<keyword evidence="7" id="KW-1185">Reference proteome</keyword>
<evidence type="ECO:0000256" key="1">
    <source>
        <dbReference type="ARBA" id="ARBA00023016"/>
    </source>
</evidence>
<dbReference type="PROSITE" id="PS01031">
    <property type="entry name" value="SHSP"/>
    <property type="match status" value="1"/>
</dbReference>
<dbReference type="InterPro" id="IPR031107">
    <property type="entry name" value="Small_HSP"/>
</dbReference>
<dbReference type="SUPFAM" id="SSF49764">
    <property type="entry name" value="HSP20-like chaperones"/>
    <property type="match status" value="1"/>
</dbReference>
<sequence>MSVFFPRTPTASADQGFTPLFRLLEDFDSYKGSQVGSPRSHRGHLPTFQPKFDVRETEDSYELHGELPGMNKSDVNIEFADPQTMVVRGRIERTYTSGTSPASVEGKKAESITQAGEESPKRHQATVDDEEEGFTEVSAPSKETKKAGPRDNAKYWVSERSIGEFSRSFNFPGHVDPEAVSATLRDGILSVIVPKHKKSAGRRILVE</sequence>
<evidence type="ECO:0000313" key="7">
    <source>
        <dbReference type="Proteomes" id="UP001187682"/>
    </source>
</evidence>
<dbReference type="AlphaFoldDB" id="A0AAE8N3M4"/>
<gene>
    <name evidence="6" type="ORF">DNG_06910</name>
</gene>
<keyword evidence="1 6" id="KW-0346">Stress response</keyword>
<reference evidence="6" key="1">
    <citation type="submission" date="2018-03" db="EMBL/GenBank/DDBJ databases">
        <authorList>
            <person name="Guldener U."/>
        </authorList>
    </citation>
    <scope>NUCLEOTIDE SEQUENCE</scope>
</reference>